<sequence length="294" mass="33069">MPNRHPLADDQAYRAWRASKLAHYPEDLSRLRVKVARLSEPTRTEIAAIAERLAKCNMALIDCENPRQVTPSALLRFGHHLGLRRTDSPLNAGTDAVSQLKVEGGGAAGDYIPYTNRPLSWHTDGYYNTPSRAVRSWMLFCVQDAVDGGENALLDPEIAYLRLRDQNPELIATLMAPDVLTIPANVEGGRTLREVAVGPVFSWPEGRLHMRYTARKQHVRWAPGTTVEVARDALTRLFSHGDTFMYRHKLKPGEGYVTHNVLHNRSGFENPAGAGRERVLLRVRYLDRVAAEFR</sequence>
<feature type="domain" description="TauD/TfdA-like" evidence="4">
    <location>
        <begin position="68"/>
        <end position="283"/>
    </location>
</feature>
<evidence type="ECO:0000256" key="3">
    <source>
        <dbReference type="ARBA" id="ARBA00023194"/>
    </source>
</evidence>
<dbReference type="EMBL" id="JBDKXB010000001">
    <property type="protein sequence ID" value="MEY6430993.1"/>
    <property type="molecule type" value="Genomic_DNA"/>
</dbReference>
<dbReference type="InterPro" id="IPR042098">
    <property type="entry name" value="TauD-like_sf"/>
</dbReference>
<evidence type="ECO:0000259" key="4">
    <source>
        <dbReference type="Pfam" id="PF02668"/>
    </source>
</evidence>
<comment type="caution">
    <text evidence="5">The sequence shown here is derived from an EMBL/GenBank/DDBJ whole genome shotgun (WGS) entry which is preliminary data.</text>
</comment>
<proteinExistence type="predicted"/>
<accession>A0ABV4BCM9</accession>
<dbReference type="GO" id="GO:0051213">
    <property type="term" value="F:dioxygenase activity"/>
    <property type="evidence" value="ECO:0007669"/>
    <property type="project" value="UniProtKB-KW"/>
</dbReference>
<dbReference type="SUPFAM" id="SSF51197">
    <property type="entry name" value="Clavaminate synthase-like"/>
    <property type="match status" value="1"/>
</dbReference>
<organism evidence="5 6">
    <name type="scientific">Thioalkalicoccus limnaeus</name>
    <dbReference type="NCBI Taxonomy" id="120681"/>
    <lineage>
        <taxon>Bacteria</taxon>
        <taxon>Pseudomonadati</taxon>
        <taxon>Pseudomonadota</taxon>
        <taxon>Gammaproteobacteria</taxon>
        <taxon>Chromatiales</taxon>
        <taxon>Chromatiaceae</taxon>
        <taxon>Thioalkalicoccus</taxon>
    </lineage>
</organism>
<dbReference type="Proteomes" id="UP001564408">
    <property type="component" value="Unassembled WGS sequence"/>
</dbReference>
<keyword evidence="3" id="KW-0045">Antibiotic biosynthesis</keyword>
<evidence type="ECO:0000256" key="1">
    <source>
        <dbReference type="ARBA" id="ARBA00001954"/>
    </source>
</evidence>
<evidence type="ECO:0000256" key="2">
    <source>
        <dbReference type="ARBA" id="ARBA00023002"/>
    </source>
</evidence>
<dbReference type="InterPro" id="IPR003819">
    <property type="entry name" value="TauD/TfdA-like"/>
</dbReference>
<gene>
    <name evidence="5" type="ORF">ABC977_01065</name>
</gene>
<dbReference type="PANTHER" id="PTHR10696">
    <property type="entry name" value="GAMMA-BUTYROBETAINE HYDROXYLASE-RELATED"/>
    <property type="match status" value="1"/>
</dbReference>
<dbReference type="PANTHER" id="PTHR10696:SF56">
    <property type="entry name" value="TAUD_TFDA-LIKE DOMAIN-CONTAINING PROTEIN"/>
    <property type="match status" value="1"/>
</dbReference>
<name>A0ABV4BCM9_9GAMM</name>
<evidence type="ECO:0000313" key="5">
    <source>
        <dbReference type="EMBL" id="MEY6430993.1"/>
    </source>
</evidence>
<comment type="cofactor">
    <cofactor evidence="1">
        <name>Fe(2+)</name>
        <dbReference type="ChEBI" id="CHEBI:29033"/>
    </cofactor>
</comment>
<protein>
    <submittedName>
        <fullName evidence="5">TauD/TfdA family dioxygenase</fullName>
    </submittedName>
</protein>
<dbReference type="Pfam" id="PF02668">
    <property type="entry name" value="TauD"/>
    <property type="match status" value="1"/>
</dbReference>
<dbReference type="Gene3D" id="3.60.130.10">
    <property type="entry name" value="Clavaminate synthase-like"/>
    <property type="match status" value="1"/>
</dbReference>
<keyword evidence="5" id="KW-0223">Dioxygenase</keyword>
<dbReference type="InterPro" id="IPR050411">
    <property type="entry name" value="AlphaKG_dependent_hydroxylases"/>
</dbReference>
<evidence type="ECO:0000313" key="6">
    <source>
        <dbReference type="Proteomes" id="UP001564408"/>
    </source>
</evidence>
<keyword evidence="2" id="KW-0560">Oxidoreductase</keyword>
<dbReference type="RefSeq" id="WP_369665369.1">
    <property type="nucleotide sequence ID" value="NZ_JBDKXB010000001.1"/>
</dbReference>
<reference evidence="5 6" key="1">
    <citation type="submission" date="2024-05" db="EMBL/GenBank/DDBJ databases">
        <title>Genome Sequence and Characterization of the New Strain Purple Sulfur Bacterium of Genus Thioalkalicoccus.</title>
        <authorList>
            <person name="Bryantseva I.A."/>
            <person name="Kyndt J.A."/>
            <person name="Imhoff J.F."/>
        </authorList>
    </citation>
    <scope>NUCLEOTIDE SEQUENCE [LARGE SCALE GENOMIC DNA]</scope>
    <source>
        <strain evidence="5 6">Um2</strain>
    </source>
</reference>
<keyword evidence="6" id="KW-1185">Reference proteome</keyword>